<dbReference type="EMBL" id="CADEAL010004445">
    <property type="protein sequence ID" value="CAB1459709.1"/>
    <property type="molecule type" value="Genomic_DNA"/>
</dbReference>
<reference evidence="1" key="1">
    <citation type="submission" date="2020-03" db="EMBL/GenBank/DDBJ databases">
        <authorList>
            <person name="Weist P."/>
        </authorList>
    </citation>
    <scope>NUCLEOTIDE SEQUENCE</scope>
</reference>
<dbReference type="Proteomes" id="UP001153269">
    <property type="component" value="Unassembled WGS sequence"/>
</dbReference>
<organism evidence="1 2">
    <name type="scientific">Pleuronectes platessa</name>
    <name type="common">European plaice</name>
    <dbReference type="NCBI Taxonomy" id="8262"/>
    <lineage>
        <taxon>Eukaryota</taxon>
        <taxon>Metazoa</taxon>
        <taxon>Chordata</taxon>
        <taxon>Craniata</taxon>
        <taxon>Vertebrata</taxon>
        <taxon>Euteleostomi</taxon>
        <taxon>Actinopterygii</taxon>
        <taxon>Neopterygii</taxon>
        <taxon>Teleostei</taxon>
        <taxon>Neoteleostei</taxon>
        <taxon>Acanthomorphata</taxon>
        <taxon>Carangaria</taxon>
        <taxon>Pleuronectiformes</taxon>
        <taxon>Pleuronectoidei</taxon>
        <taxon>Pleuronectidae</taxon>
        <taxon>Pleuronectes</taxon>
    </lineage>
</organism>
<keyword evidence="2" id="KW-1185">Reference proteome</keyword>
<gene>
    <name evidence="1" type="ORF">PLEPLA_LOCUS47546</name>
</gene>
<protein>
    <submittedName>
        <fullName evidence="1">Uncharacterized protein</fullName>
    </submittedName>
</protein>
<accession>A0A9N7VYS7</accession>
<name>A0A9N7VYS7_PLEPL</name>
<evidence type="ECO:0000313" key="2">
    <source>
        <dbReference type="Proteomes" id="UP001153269"/>
    </source>
</evidence>
<dbReference type="AlphaFoldDB" id="A0A9N7VYS7"/>
<evidence type="ECO:0000313" key="1">
    <source>
        <dbReference type="EMBL" id="CAB1459709.1"/>
    </source>
</evidence>
<comment type="caution">
    <text evidence="1">The sequence shown here is derived from an EMBL/GenBank/DDBJ whole genome shotgun (WGS) entry which is preliminary data.</text>
</comment>
<sequence length="114" mass="12630">MSMHSVHVSMLSSRHEAQLGDRPGARALRCRGSAAGSSVEVVHVLVHAGSLWILDLQIHRKQIKTRSSSSGTLLSLRDTETNWRLHSTRAEAGGGNLGPKASRFRLHRVWWACR</sequence>
<proteinExistence type="predicted"/>